<proteinExistence type="predicted"/>
<accession>A0A2A6CXJ4</accession>
<feature type="compositionally biased region" description="Acidic residues" evidence="5">
    <location>
        <begin position="1924"/>
        <end position="1942"/>
    </location>
</feature>
<organism evidence="6 7">
    <name type="scientific">Pristionchus pacificus</name>
    <name type="common">Parasitic nematode worm</name>
    <dbReference type="NCBI Taxonomy" id="54126"/>
    <lineage>
        <taxon>Eukaryota</taxon>
        <taxon>Metazoa</taxon>
        <taxon>Ecdysozoa</taxon>
        <taxon>Nematoda</taxon>
        <taxon>Chromadorea</taxon>
        <taxon>Rhabditida</taxon>
        <taxon>Rhabditina</taxon>
        <taxon>Diplogasteromorpha</taxon>
        <taxon>Diplogasteroidea</taxon>
        <taxon>Neodiplogasteridae</taxon>
        <taxon>Pristionchus</taxon>
    </lineage>
</organism>
<dbReference type="PANTHER" id="PTHR36936:SF3">
    <property type="entry name" value="PROTEIN CBG26223"/>
    <property type="match status" value="1"/>
</dbReference>
<dbReference type="InterPro" id="IPR006612">
    <property type="entry name" value="THAP_Znf"/>
</dbReference>
<dbReference type="SMART" id="SM00451">
    <property type="entry name" value="ZnF_U1"/>
    <property type="match status" value="4"/>
</dbReference>
<feature type="compositionally biased region" description="Polar residues" evidence="5">
    <location>
        <begin position="1979"/>
        <end position="1990"/>
    </location>
</feature>
<feature type="compositionally biased region" description="Acidic residues" evidence="5">
    <location>
        <begin position="1025"/>
        <end position="1058"/>
    </location>
</feature>
<feature type="region of interest" description="Disordered" evidence="5">
    <location>
        <begin position="1914"/>
        <end position="1953"/>
    </location>
</feature>
<sequence>MTTSNFHFFQCRKRRSRIGSRSCSLDSIAAIRRNWRNRRVHYSRRVSFLLLINNNIRLRLSGVKGCVLCKKYVKSVDDMIIHICDPIHIERAMQSAAGADLAVSGILQERHSILTETKRRNDGQVENPPPPSAYPPLTPARGVDPFALLKSCPTATRKMESDTFVGRLKDLGLRYTRCDKQRLEQQTAAVFATFESKWCPLCKVKLATLNVFITHISSQKHIYSMKGQVCEDAFDYWSNAVNEADGARSVFQRPDARPEPAVRTRSPPGFEPKPGYSAETQTPPPGYDSRPTPRVVPKKDSGTGRRSPPGFEPRPEPGMRSPPEFEEARADPAMRSAQGAEPIPPPNLPGLELLRKERRVENPCPNATEELSRLGRAFQTCKKKKLDNDPGTIGLFVKPLACLLCNRCAIDKASNMVTHITGAEHMDMATEAALALHNYQCGSVDEDENRAKRHACYRVIVAYLMGPLGRGIRIRLPACVIKAMYRTCVVCLQRTLRTKMHRFAGNISKRDEWVSALCTTPQEKKELCERLNASNPPYLCESHFKRSDYSSPFPDTMFLKSTAVPSYQNPSTVPPATVPSATVLSPILPSLAVFSPPLSPVIFFPTTSSSTPVRRPRIPIRPAMNQEIDDDDTWAPPPPTTDNEPDCDYLLVSKESLMNLLRQCTVCRRGKNNLSFRMDGLGFTCTRECNLCGMRSPWENSKPLRTANPSGKERLPKINVDVVAGSVLTAMGGTKLRQIMLMSGIHSLSMTTFHKIKKIYVAPAIDREFSKMQQGVIDALRRKIEQGEKVHLSGDGSYDTRGYSAHWCRYFLLNAETSEVLHHIIVHKSETGNSSSKMEVAALEKGLRELSDMVGGTDKIGSLVTDRHGAAIKMMKEKFQGIDHFFDPWHYFRNITLALLDICSAQYMMIVRGWLKTIIRRCYDAVISSNGNGEMASEKFRAILLCMQNQHDFTNDSSFSHIRGCAHGPPSANYIFIPRDGKIVRATMTETPYAKDKKRRAALAKKKREIDRQTRPIVPSRFDSNLEEERESEDEEEERESEDEEEERDSGEVDEDEIVLSPSDLLQQELIFVDDPRCAKEHERGDTSLMEEPIEMGEDALKISYAGPSENKEMRDKADEVAPLGFSLNEWQEEKRKQEMNPTTNCIEDVAVDKTPLSFSDNEWPMQKKEQEMRLAQESSMDNVADETSQCYSREEIMRFREDENLGDNAFEEFDRCAFANVERSADEGVYSRESMLRLRGLPGYAWSGNLKQWILKWTARHPRTWNELPISEYWIWHNVNDQKSFARKFGHFPFHLPHFDPAGFEEASAAASPVLRYLHSHLFQSHLKAREQYEGAPNEEERKSYERIVAGCDLREEWPIDGYSREEWQQRQIMRFPLTDEQSVVHWEDPDGNLQNCSVDQAHAWLRAGHFTSDMRFLVAPKDADPKEWSREREWAVCTLAELIERNGRQMPFVFSSECAAEERREANETEESRMELSVLAEKRGLAKREMEQTLTRRVATQQALQRIAKKYPVLTTRFTQTQSEMFLEAKVESCASSHPQFVPKPGVDPFRLLWAIPKESIERKLMGEAAIVDRLEQLRKRFDRCDKKALVFRTMSMINKKQPANCRLCDLKMESTSAFIEHVTCKKHANKLPAVCAESLEFWFNAIEEVSKDLSKPSISPLALVSYCNPDLPQAASIMLRKLKVCDKKVLDGEAELKALFNTQISCSVCVRRVYIDKPANLIAHFATQAHIAAGLGGFWRVLTMVRMSFQASRNGGQMHAEVIDYWMRSLDRAMMAGSSRSVTPESSRNTTYNSCVRIWYRQSSNSEKTGPFPLETVSRWYKNQAILPSAEFSADDGANWTSIADLRRRNGISSPFRTLMQGYEPSESNSDEMQLIDTKEATIARLEKEVAPMLSELREDEERLKKMRAIEKKLEGNSQSSEDEEEDDEEEDEKNETDGLEPGSSSASEDQCLINQRASKFWENALAKATEFHPSQGESSGETTQQVGRPPANQMLPSKLNPHAPSFIPICGAHSINGADPMTILQCVPAPSSLGVDMVTPYAHKLHELLSACNRKRFNGLVTHQFTSSAVMIFRCMACDCVVRKSSSWLLKHVISAEHVEKMKARKLLFCTEALAYWMLTLRISQKRAPWSHMFFWYY</sequence>
<keyword evidence="4" id="KW-0238">DNA-binding</keyword>
<dbReference type="InterPro" id="IPR003604">
    <property type="entry name" value="Matrin/U1-like-C_Znf_C2H2"/>
</dbReference>
<dbReference type="PROSITE" id="PS00028">
    <property type="entry name" value="ZINC_FINGER_C2H2_1"/>
    <property type="match status" value="1"/>
</dbReference>
<dbReference type="SUPFAM" id="SSF57716">
    <property type="entry name" value="Glucocorticoid receptor-like (DNA-binding domain)"/>
    <property type="match status" value="1"/>
</dbReference>
<reference evidence="6" key="2">
    <citation type="submission" date="2022-06" db="UniProtKB">
        <authorList>
            <consortium name="EnsemblMetazoa"/>
        </authorList>
    </citation>
    <scope>IDENTIFICATION</scope>
    <source>
        <strain evidence="6">PS312</strain>
    </source>
</reference>
<dbReference type="Pfam" id="PF20700">
    <property type="entry name" value="Mutator"/>
    <property type="match status" value="1"/>
</dbReference>
<evidence type="ECO:0000256" key="5">
    <source>
        <dbReference type="SAM" id="MobiDB-lite"/>
    </source>
</evidence>
<evidence type="ECO:0000256" key="3">
    <source>
        <dbReference type="ARBA" id="ARBA00022833"/>
    </source>
</evidence>
<feature type="region of interest" description="Disordered" evidence="5">
    <location>
        <begin position="117"/>
        <end position="136"/>
    </location>
</feature>
<feature type="compositionally biased region" description="Basic residues" evidence="5">
    <location>
        <begin position="996"/>
        <end position="1007"/>
    </location>
</feature>
<evidence type="ECO:0000256" key="4">
    <source>
        <dbReference type="ARBA" id="ARBA00023125"/>
    </source>
</evidence>
<evidence type="ECO:0000256" key="2">
    <source>
        <dbReference type="ARBA" id="ARBA00022771"/>
    </source>
</evidence>
<evidence type="ECO:0000313" key="7">
    <source>
        <dbReference type="Proteomes" id="UP000005239"/>
    </source>
</evidence>
<feature type="region of interest" description="Disordered" evidence="5">
    <location>
        <begin position="248"/>
        <end position="350"/>
    </location>
</feature>
<gene>
    <name evidence="6" type="primary">WBGene00274621</name>
</gene>
<dbReference type="InterPro" id="IPR013087">
    <property type="entry name" value="Znf_C2H2_type"/>
</dbReference>
<evidence type="ECO:0000256" key="1">
    <source>
        <dbReference type="ARBA" id="ARBA00022723"/>
    </source>
</evidence>
<dbReference type="Proteomes" id="UP000005239">
    <property type="component" value="Unassembled WGS sequence"/>
</dbReference>
<dbReference type="EnsemblMetazoa" id="PPA36252.1">
    <property type="protein sequence ID" value="PPA36252.1"/>
    <property type="gene ID" value="WBGene00274621"/>
</dbReference>
<feature type="region of interest" description="Disordered" evidence="5">
    <location>
        <begin position="1974"/>
        <end position="2002"/>
    </location>
</feature>
<reference evidence="7" key="1">
    <citation type="journal article" date="2008" name="Nat. Genet.">
        <title>The Pristionchus pacificus genome provides a unique perspective on nematode lifestyle and parasitism.</title>
        <authorList>
            <person name="Dieterich C."/>
            <person name="Clifton S.W."/>
            <person name="Schuster L.N."/>
            <person name="Chinwalla A."/>
            <person name="Delehaunty K."/>
            <person name="Dinkelacker I."/>
            <person name="Fulton L."/>
            <person name="Fulton R."/>
            <person name="Godfrey J."/>
            <person name="Minx P."/>
            <person name="Mitreva M."/>
            <person name="Roeseler W."/>
            <person name="Tian H."/>
            <person name="Witte H."/>
            <person name="Yang S.P."/>
            <person name="Wilson R.K."/>
            <person name="Sommer R.J."/>
        </authorList>
    </citation>
    <scope>NUCLEOTIDE SEQUENCE [LARGE SCALE GENOMIC DNA]</scope>
    <source>
        <strain evidence="7">PS312</strain>
    </source>
</reference>
<accession>A0A8R1UR01</accession>
<feature type="region of interest" description="Disordered" evidence="5">
    <location>
        <begin position="988"/>
        <end position="1058"/>
    </location>
</feature>
<keyword evidence="2" id="KW-0863">Zinc-finger</keyword>
<dbReference type="PANTHER" id="PTHR36936">
    <property type="entry name" value="PROTEIN CBG25168"/>
    <property type="match status" value="1"/>
</dbReference>
<dbReference type="InterPro" id="IPR049012">
    <property type="entry name" value="Mutator_transp_dom"/>
</dbReference>
<dbReference type="GO" id="GO:0003677">
    <property type="term" value="F:DNA binding"/>
    <property type="evidence" value="ECO:0007669"/>
    <property type="project" value="UniProtKB-UniRule"/>
</dbReference>
<feature type="compositionally biased region" description="Pro residues" evidence="5">
    <location>
        <begin position="127"/>
        <end position="136"/>
    </location>
</feature>
<dbReference type="SMART" id="SM00980">
    <property type="entry name" value="THAP"/>
    <property type="match status" value="1"/>
</dbReference>
<evidence type="ECO:0000313" key="6">
    <source>
        <dbReference type="EnsemblMetazoa" id="PPA36252.1"/>
    </source>
</evidence>
<name>A0A2A6CXJ4_PRIPA</name>
<protein>
    <submittedName>
        <fullName evidence="6">THAP-type domain-containing protein</fullName>
    </submittedName>
</protein>
<keyword evidence="1" id="KW-0479">Metal-binding</keyword>
<keyword evidence="3" id="KW-0862">Zinc</keyword>
<dbReference type="GO" id="GO:0008270">
    <property type="term" value="F:zinc ion binding"/>
    <property type="evidence" value="ECO:0007669"/>
    <property type="project" value="UniProtKB-KW"/>
</dbReference>
<dbReference type="PROSITE" id="PS50950">
    <property type="entry name" value="ZF_THAP"/>
    <property type="match status" value="1"/>
</dbReference>
<keyword evidence="7" id="KW-1185">Reference proteome</keyword>
<feature type="region of interest" description="Disordered" evidence="5">
    <location>
        <begin position="627"/>
        <end position="646"/>
    </location>
</feature>